<name>A0AAI9SZE5_9ASCO</name>
<dbReference type="InterPro" id="IPR050425">
    <property type="entry name" value="NAD(P)_dehydrat-like"/>
</dbReference>
<organism evidence="4 5">
    <name type="scientific">Candida oxycetoniae</name>
    <dbReference type="NCBI Taxonomy" id="497107"/>
    <lineage>
        <taxon>Eukaryota</taxon>
        <taxon>Fungi</taxon>
        <taxon>Dikarya</taxon>
        <taxon>Ascomycota</taxon>
        <taxon>Saccharomycotina</taxon>
        <taxon>Pichiomycetes</taxon>
        <taxon>Debaryomycetaceae</taxon>
        <taxon>Candida/Lodderomyces clade</taxon>
        <taxon>Candida</taxon>
    </lineage>
</organism>
<dbReference type="Pfam" id="PF01370">
    <property type="entry name" value="Epimerase"/>
    <property type="match status" value="1"/>
</dbReference>
<dbReference type="EMBL" id="JAHUZD010000067">
    <property type="protein sequence ID" value="KAI3405156.2"/>
    <property type="molecule type" value="Genomic_DNA"/>
</dbReference>
<evidence type="ECO:0000256" key="1">
    <source>
        <dbReference type="ARBA" id="ARBA00023002"/>
    </source>
</evidence>
<sequence>MHIPGLHHEHHHNSSEQQVPETVIITGGSGYIGQHIIGELLKQGYKVVAIVRSQIDGTNLIESFDSPLLSIDVVDQLEKPNSIDFVLKQHKEATVFIATAAVVKFDAQDQKKEVMDPSLAIIENTLTSIKHHGEQIKRVILTSSSSAMVGPDKVYSYNAEYSDNDWSPLDIEQGKTSGVMAYFTSKKLNEKFAWNFIKQEEPHFDLVSLNPALCLGPTFFANKISIDRLPASNMFISSLLKLQKDSPVPEFASGAIDVRDVAKAHVSVIKNPKASNQRILLEAYKATNPNIIHYIRENFPQYKDKLPDSDPIPESAFKMPNDKKSREILGIENYEYTLEQSVVDLVKQTIE</sequence>
<comment type="caution">
    <text evidence="4">The sequence shown here is derived from an EMBL/GenBank/DDBJ whole genome shotgun (WGS) entry which is preliminary data.</text>
</comment>
<dbReference type="RefSeq" id="XP_049180901.1">
    <property type="nucleotide sequence ID" value="XM_049323306.1"/>
</dbReference>
<dbReference type="GO" id="GO:0016616">
    <property type="term" value="F:oxidoreductase activity, acting on the CH-OH group of donors, NAD or NADP as acceptor"/>
    <property type="evidence" value="ECO:0007669"/>
    <property type="project" value="TreeGrafter"/>
</dbReference>
<dbReference type="InterPro" id="IPR001509">
    <property type="entry name" value="Epimerase_deHydtase"/>
</dbReference>
<keyword evidence="1" id="KW-0560">Oxidoreductase</keyword>
<dbReference type="Proteomes" id="UP001202479">
    <property type="component" value="Unassembled WGS sequence"/>
</dbReference>
<dbReference type="AlphaFoldDB" id="A0AAI9SZE5"/>
<reference evidence="4" key="1">
    <citation type="journal article" date="2022" name="DNA Res.">
        <title>Genome analysis of five recently described species of the CUG-Ser clade uncovers Candida theae as a new hybrid lineage with pathogenic potential in the Candida parapsilosis species complex.</title>
        <authorList>
            <person name="Mixao V."/>
            <person name="Del Olmo V."/>
            <person name="Hegedusova E."/>
            <person name="Saus E."/>
            <person name="Pryszcz L."/>
            <person name="Cillingova A."/>
            <person name="Nosek J."/>
            <person name="Gabaldon T."/>
        </authorList>
    </citation>
    <scope>NUCLEOTIDE SEQUENCE</scope>
    <source>
        <strain evidence="4">CBS 10844</strain>
    </source>
</reference>
<dbReference type="GeneID" id="73379729"/>
<dbReference type="InterPro" id="IPR036291">
    <property type="entry name" value="NAD(P)-bd_dom_sf"/>
</dbReference>
<evidence type="ECO:0000313" key="5">
    <source>
        <dbReference type="Proteomes" id="UP001202479"/>
    </source>
</evidence>
<dbReference type="PANTHER" id="PTHR10366:SF564">
    <property type="entry name" value="STEROL-4-ALPHA-CARBOXYLATE 3-DEHYDROGENASE, DECARBOXYLATING"/>
    <property type="match status" value="1"/>
</dbReference>
<dbReference type="Gene3D" id="3.40.50.720">
    <property type="entry name" value="NAD(P)-binding Rossmann-like Domain"/>
    <property type="match status" value="1"/>
</dbReference>
<keyword evidence="5" id="KW-1185">Reference proteome</keyword>
<dbReference type="SUPFAM" id="SSF51735">
    <property type="entry name" value="NAD(P)-binding Rossmann-fold domains"/>
    <property type="match status" value="1"/>
</dbReference>
<evidence type="ECO:0000256" key="2">
    <source>
        <dbReference type="ARBA" id="ARBA00023445"/>
    </source>
</evidence>
<evidence type="ECO:0000313" key="4">
    <source>
        <dbReference type="EMBL" id="KAI3405156.2"/>
    </source>
</evidence>
<dbReference type="PANTHER" id="PTHR10366">
    <property type="entry name" value="NAD DEPENDENT EPIMERASE/DEHYDRATASE"/>
    <property type="match status" value="1"/>
</dbReference>
<protein>
    <recommendedName>
        <fullName evidence="3">NAD-dependent epimerase/dehydratase domain-containing protein</fullName>
    </recommendedName>
</protein>
<proteinExistence type="inferred from homology"/>
<comment type="similarity">
    <text evidence="2">Belongs to the NAD(P)-dependent epimerase/dehydratase family. Dihydroflavonol-4-reductase subfamily.</text>
</comment>
<feature type="domain" description="NAD-dependent epimerase/dehydratase" evidence="3">
    <location>
        <begin position="23"/>
        <end position="276"/>
    </location>
</feature>
<gene>
    <name evidence="4" type="ORF">KGF56_002112</name>
</gene>
<evidence type="ECO:0000259" key="3">
    <source>
        <dbReference type="Pfam" id="PF01370"/>
    </source>
</evidence>
<accession>A0AAI9SZE5</accession>